<dbReference type="KEGG" id="fpz:LA55_369"/>
<dbReference type="InterPro" id="IPR036134">
    <property type="entry name" value="Crypto/Photolyase_FAD-like_sf"/>
</dbReference>
<dbReference type="OrthoDB" id="5288100at2"/>
<dbReference type="Gene3D" id="1.10.579.10">
    <property type="entry name" value="DNA Cyclobutane Dipyrimidine Photolyase, subunit A, domain 3"/>
    <property type="match status" value="1"/>
</dbReference>
<dbReference type="PANTHER" id="PTHR38657">
    <property type="entry name" value="SLR1343 PROTEIN"/>
    <property type="match status" value="1"/>
</dbReference>
<dbReference type="InterPro" id="IPR014729">
    <property type="entry name" value="Rossmann-like_a/b/a_fold"/>
</dbReference>
<sequence length="509" mass="59215">MRILRLILGDQLSQSISSLRDCDKANDVVMMCEVMQEASYVKHHKKKLVHIFSAMRHFALQLHKLGYKVCYTKLDDPKNTGSFHSEVQKVIEKLGAQKLIVTEPGEYRVLEDIQSWQKDFSIGVEIRSDDRFLATIEEFTNWAKGYKQLRMEYFYRYMRIKNNILLDSDGKPEGGQWNYDSQNCKTPSTNTKVPESYKSTADDITKRVIELMEKTFDNNFGDIEPFNYAVTREEALEALELFIKERLSSFGDYQDAMLEGQAWMYHSHISMYINSGLLLPIECIKAAEKAYYNGKAPLNAVEGFIRQILGWREFVRGVYWLKMPDYRDMNYLEATRKLPSFYWDAETKMNCLHQCIKETKENAYAHHIQRLMVLGNFALLAGIDPKYVNEWYLLVYADAYEWVELPNVSGMVLFADGGYLASKPYAASGSYIKKMSNYCDNCSYKVGNKNGINACPFNYLYWDFLARNKSKLANNPRLAMIYKSYEKMTDEKKELIKQDSEKLLEELGI</sequence>
<dbReference type="InterPro" id="IPR007357">
    <property type="entry name" value="PhrB-like"/>
</dbReference>
<dbReference type="SUPFAM" id="SSF48173">
    <property type="entry name" value="Cryptochrome/photolyase FAD-binding domain"/>
    <property type="match status" value="1"/>
</dbReference>
<accession>A0A0B6D2X2</accession>
<dbReference type="Gene3D" id="3.40.50.620">
    <property type="entry name" value="HUPs"/>
    <property type="match status" value="1"/>
</dbReference>
<reference evidence="1 2" key="1">
    <citation type="journal article" date="2015" name="Genome Announc.">
        <title>Genome sequencing of 18 francisella strains to aid in assay development and testing.</title>
        <authorList>
            <person name="Johnson S.L."/>
            <person name="Daligault H.E."/>
            <person name="Davenport K.W."/>
            <person name="Coyne S.R."/>
            <person name="Frey K.G."/>
            <person name="Koroleva G.I."/>
            <person name="Broomall S.M."/>
            <person name="Bishop-Lilly K.A."/>
            <person name="Bruce D.C."/>
            <person name="Chertkov O."/>
            <person name="Freitas T."/>
            <person name="Jaissle J."/>
            <person name="Ladner J.T."/>
            <person name="Rosenzweig C.N."/>
            <person name="Gibbons H.S."/>
            <person name="Palacios G.F."/>
            <person name="Redden C.L."/>
            <person name="Xu Y."/>
            <person name="Minogue T.D."/>
            <person name="Chain P.S."/>
        </authorList>
    </citation>
    <scope>NUCLEOTIDE SEQUENCE [LARGE SCALE GENOMIC DNA]</scope>
    <source>
        <strain evidence="1 2">GA01-2794</strain>
    </source>
</reference>
<proteinExistence type="predicted"/>
<evidence type="ECO:0000313" key="1">
    <source>
        <dbReference type="EMBL" id="AJI52687.1"/>
    </source>
</evidence>
<name>A0A0B6D2X2_9GAMM</name>
<dbReference type="AlphaFoldDB" id="A0A0B6D2X2"/>
<dbReference type="Proteomes" id="UP000031830">
    <property type="component" value="Chromosome"/>
</dbReference>
<gene>
    <name evidence="1" type="ORF">LA55_369</name>
</gene>
<keyword evidence="1" id="KW-0456">Lyase</keyword>
<dbReference type="GO" id="GO:0016829">
    <property type="term" value="F:lyase activity"/>
    <property type="evidence" value="ECO:0007669"/>
    <property type="project" value="UniProtKB-KW"/>
</dbReference>
<dbReference type="EMBL" id="CP009440">
    <property type="protein sequence ID" value="AJI52687.1"/>
    <property type="molecule type" value="Genomic_DNA"/>
</dbReference>
<dbReference type="Pfam" id="PF04244">
    <property type="entry name" value="DPRP"/>
    <property type="match status" value="1"/>
</dbReference>
<dbReference type="Gene3D" id="1.25.40.80">
    <property type="match status" value="1"/>
</dbReference>
<dbReference type="InterPro" id="IPR052551">
    <property type="entry name" value="UV-DNA_repair_photolyase"/>
</dbReference>
<organism evidence="1 2">
    <name type="scientific">Francisella philomiragia</name>
    <dbReference type="NCBI Taxonomy" id="28110"/>
    <lineage>
        <taxon>Bacteria</taxon>
        <taxon>Pseudomonadati</taxon>
        <taxon>Pseudomonadota</taxon>
        <taxon>Gammaproteobacteria</taxon>
        <taxon>Thiotrichales</taxon>
        <taxon>Francisellaceae</taxon>
        <taxon>Francisella</taxon>
    </lineage>
</organism>
<dbReference type="STRING" id="28110.KU46_899"/>
<dbReference type="Gene3D" id="1.10.10.1710">
    <property type="entry name" value="Deoxyribodipyrimidine photolyase-related"/>
    <property type="match status" value="1"/>
</dbReference>
<dbReference type="RefSeq" id="WP_044525632.1">
    <property type="nucleotide sequence ID" value="NZ_CP009440.1"/>
</dbReference>
<protein>
    <submittedName>
        <fullName evidence="1">FAD binding domain of DNA photolyase family protein</fullName>
    </submittedName>
</protein>
<dbReference type="PANTHER" id="PTHR38657:SF1">
    <property type="entry name" value="SLR1343 PROTEIN"/>
    <property type="match status" value="1"/>
</dbReference>
<evidence type="ECO:0000313" key="2">
    <source>
        <dbReference type="Proteomes" id="UP000031830"/>
    </source>
</evidence>